<accession>A0ABU6QFB9</accession>
<feature type="compositionally biased region" description="Basic and acidic residues" evidence="1">
    <location>
        <begin position="175"/>
        <end position="188"/>
    </location>
</feature>
<feature type="region of interest" description="Disordered" evidence="1">
    <location>
        <begin position="27"/>
        <end position="59"/>
    </location>
</feature>
<dbReference type="EMBL" id="JASCZI010000269">
    <property type="protein sequence ID" value="MED6110627.1"/>
    <property type="molecule type" value="Genomic_DNA"/>
</dbReference>
<comment type="caution">
    <text evidence="2">The sequence shown here is derived from an EMBL/GenBank/DDBJ whole genome shotgun (WGS) entry which is preliminary data.</text>
</comment>
<protein>
    <submittedName>
        <fullName evidence="2">Uncharacterized protein</fullName>
    </submittedName>
</protein>
<feature type="compositionally biased region" description="Basic residues" evidence="1">
    <location>
        <begin position="195"/>
        <end position="212"/>
    </location>
</feature>
<keyword evidence="3" id="KW-1185">Reference proteome</keyword>
<feature type="region of interest" description="Disordered" evidence="1">
    <location>
        <begin position="175"/>
        <end position="230"/>
    </location>
</feature>
<evidence type="ECO:0000313" key="2">
    <source>
        <dbReference type="EMBL" id="MED6110627.1"/>
    </source>
</evidence>
<proteinExistence type="predicted"/>
<sequence>MVRKESDEGDKEDPEDDWLYELLSELAKLNDSNEEEESEEEDNEEEEDMGEEEMEEEDVGDTFFIATMLGGNKVVKEEIPPKCTDPRPSLVTCKIRGGIRVASLKYCSEDPFLKTASFRLDYIDGTFTFKVGNITEIFPPPRPTAPWKKSAQEMQVYNDEVRRNNALIKGEEKRIENPKDKIKEEKGLRNTPPQVKKKKMKERVKPIKKKRKHEEGSLKKKIEEDKTRKNVELKCSNVDDLISKLKAFKGALHNNKSLDTHLVKDHYKWK</sequence>
<name>A0ABU6QFB9_9FABA</name>
<feature type="compositionally biased region" description="Basic and acidic residues" evidence="1">
    <location>
        <begin position="213"/>
        <end position="230"/>
    </location>
</feature>
<reference evidence="2 3" key="1">
    <citation type="journal article" date="2023" name="Plants (Basel)">
        <title>Bridging the Gap: Combining Genomics and Transcriptomics Approaches to Understand Stylosanthes scabra, an Orphan Legume from the Brazilian Caatinga.</title>
        <authorList>
            <person name="Ferreira-Neto J.R.C."/>
            <person name="da Silva M.D."/>
            <person name="Binneck E."/>
            <person name="de Melo N.F."/>
            <person name="da Silva R.H."/>
            <person name="de Melo A.L.T.M."/>
            <person name="Pandolfi V."/>
            <person name="Bustamante F.O."/>
            <person name="Brasileiro-Vidal A.C."/>
            <person name="Benko-Iseppon A.M."/>
        </authorList>
    </citation>
    <scope>NUCLEOTIDE SEQUENCE [LARGE SCALE GENOMIC DNA]</scope>
    <source>
        <tissue evidence="2">Leaves</tissue>
    </source>
</reference>
<dbReference type="Proteomes" id="UP001341840">
    <property type="component" value="Unassembled WGS sequence"/>
</dbReference>
<gene>
    <name evidence="2" type="ORF">PIB30_044760</name>
</gene>
<feature type="compositionally biased region" description="Acidic residues" evidence="1">
    <location>
        <begin position="32"/>
        <end position="59"/>
    </location>
</feature>
<organism evidence="2 3">
    <name type="scientific">Stylosanthes scabra</name>
    <dbReference type="NCBI Taxonomy" id="79078"/>
    <lineage>
        <taxon>Eukaryota</taxon>
        <taxon>Viridiplantae</taxon>
        <taxon>Streptophyta</taxon>
        <taxon>Embryophyta</taxon>
        <taxon>Tracheophyta</taxon>
        <taxon>Spermatophyta</taxon>
        <taxon>Magnoliopsida</taxon>
        <taxon>eudicotyledons</taxon>
        <taxon>Gunneridae</taxon>
        <taxon>Pentapetalae</taxon>
        <taxon>rosids</taxon>
        <taxon>fabids</taxon>
        <taxon>Fabales</taxon>
        <taxon>Fabaceae</taxon>
        <taxon>Papilionoideae</taxon>
        <taxon>50 kb inversion clade</taxon>
        <taxon>dalbergioids sensu lato</taxon>
        <taxon>Dalbergieae</taxon>
        <taxon>Pterocarpus clade</taxon>
        <taxon>Stylosanthes</taxon>
    </lineage>
</organism>
<evidence type="ECO:0000313" key="3">
    <source>
        <dbReference type="Proteomes" id="UP001341840"/>
    </source>
</evidence>
<evidence type="ECO:0000256" key="1">
    <source>
        <dbReference type="SAM" id="MobiDB-lite"/>
    </source>
</evidence>